<keyword evidence="1" id="KW-1133">Transmembrane helix</keyword>
<protein>
    <submittedName>
        <fullName evidence="2">Uncharacterized protein</fullName>
    </submittedName>
</protein>
<dbReference type="AlphaFoldDB" id="A0A7S4UDN2"/>
<sequence length="188" mass="20748">MRRAHHTNWLEYLRSMRAVAMFSYLCYILSSLFWVFALSLMGIVYNDVSEYRTAEGGESLARHLSRVPIYAFWPCLGVCLLHFFCVFCLYQRSTTMSMETAGETEDGHTLADMAKQAVETASARGDSTMYLLGFMGAGLARGEEASPKAVSEARPLRLEEAGAGDVAREGLPRSSRRCGCAAPARAAH</sequence>
<name>A0A7S4UDN2_9DINO</name>
<keyword evidence="1" id="KW-0812">Transmembrane</keyword>
<reference evidence="2" key="1">
    <citation type="submission" date="2021-01" db="EMBL/GenBank/DDBJ databases">
        <authorList>
            <person name="Corre E."/>
            <person name="Pelletier E."/>
            <person name="Niang G."/>
            <person name="Scheremetjew M."/>
            <person name="Finn R."/>
            <person name="Kale V."/>
            <person name="Holt S."/>
            <person name="Cochrane G."/>
            <person name="Meng A."/>
            <person name="Brown T."/>
            <person name="Cohen L."/>
        </authorList>
    </citation>
    <scope>NUCLEOTIDE SEQUENCE</scope>
    <source>
        <strain evidence="2">CCMP3105</strain>
    </source>
</reference>
<organism evidence="2">
    <name type="scientific">Alexandrium monilatum</name>
    <dbReference type="NCBI Taxonomy" id="311494"/>
    <lineage>
        <taxon>Eukaryota</taxon>
        <taxon>Sar</taxon>
        <taxon>Alveolata</taxon>
        <taxon>Dinophyceae</taxon>
        <taxon>Gonyaulacales</taxon>
        <taxon>Pyrocystaceae</taxon>
        <taxon>Alexandrium</taxon>
    </lineage>
</organism>
<feature type="transmembrane region" description="Helical" evidence="1">
    <location>
        <begin position="21"/>
        <end position="45"/>
    </location>
</feature>
<proteinExistence type="predicted"/>
<keyword evidence="1" id="KW-0472">Membrane</keyword>
<evidence type="ECO:0000313" key="2">
    <source>
        <dbReference type="EMBL" id="CAE4573797.1"/>
    </source>
</evidence>
<feature type="transmembrane region" description="Helical" evidence="1">
    <location>
        <begin position="69"/>
        <end position="90"/>
    </location>
</feature>
<dbReference type="EMBL" id="HBNR01020191">
    <property type="protein sequence ID" value="CAE4573797.1"/>
    <property type="molecule type" value="Transcribed_RNA"/>
</dbReference>
<evidence type="ECO:0000256" key="1">
    <source>
        <dbReference type="SAM" id="Phobius"/>
    </source>
</evidence>
<accession>A0A7S4UDN2</accession>
<gene>
    <name evidence="2" type="ORF">AMON00008_LOCUS13416</name>
</gene>